<comment type="caution">
    <text evidence="1">The sequence shown here is derived from an EMBL/GenBank/DDBJ whole genome shotgun (WGS) entry which is preliminary data.</text>
</comment>
<keyword evidence="2" id="KW-1185">Reference proteome</keyword>
<gene>
    <name evidence="1" type="ORF">IQ19_03195</name>
</gene>
<dbReference type="RefSeq" id="WP_158638833.1">
    <property type="nucleotide sequence ID" value="NZ_CBCSDC010000007.1"/>
</dbReference>
<dbReference type="AlphaFoldDB" id="A0A562JP63"/>
<proteinExistence type="predicted"/>
<sequence>MFIQEHLVNAQLKQKEIEKKSHHLWKFSKKPVEGLSSNLLKERKCCTVICEA</sequence>
<reference evidence="1 2" key="1">
    <citation type="journal article" date="2015" name="Stand. Genomic Sci.">
        <title>Genomic Encyclopedia of Bacterial and Archaeal Type Strains, Phase III: the genomes of soil and plant-associated and newly described type strains.</title>
        <authorList>
            <person name="Whitman W.B."/>
            <person name="Woyke T."/>
            <person name="Klenk H.P."/>
            <person name="Zhou Y."/>
            <person name="Lilburn T.G."/>
            <person name="Beck B.J."/>
            <person name="De Vos P."/>
            <person name="Vandamme P."/>
            <person name="Eisen J.A."/>
            <person name="Garrity G."/>
            <person name="Hugenholtz P."/>
            <person name="Kyrpides N.C."/>
        </authorList>
    </citation>
    <scope>NUCLEOTIDE SEQUENCE [LARGE SCALE GENOMIC DNA]</scope>
    <source>
        <strain evidence="1 2">CGMCC 1.10115</strain>
    </source>
</reference>
<evidence type="ECO:0000313" key="2">
    <source>
        <dbReference type="Proteomes" id="UP000318667"/>
    </source>
</evidence>
<dbReference type="EMBL" id="VLKI01000009">
    <property type="protein sequence ID" value="TWH84961.1"/>
    <property type="molecule type" value="Genomic_DNA"/>
</dbReference>
<dbReference type="Proteomes" id="UP000318667">
    <property type="component" value="Unassembled WGS sequence"/>
</dbReference>
<protein>
    <submittedName>
        <fullName evidence="1">Uncharacterized protein</fullName>
    </submittedName>
</protein>
<accession>A0A562JP63</accession>
<dbReference type="GeneID" id="65406756"/>
<evidence type="ECO:0000313" key="1">
    <source>
        <dbReference type="EMBL" id="TWH84961.1"/>
    </source>
</evidence>
<organism evidence="1 2">
    <name type="scientific">Cytobacillus oceanisediminis</name>
    <dbReference type="NCBI Taxonomy" id="665099"/>
    <lineage>
        <taxon>Bacteria</taxon>
        <taxon>Bacillati</taxon>
        <taxon>Bacillota</taxon>
        <taxon>Bacilli</taxon>
        <taxon>Bacillales</taxon>
        <taxon>Bacillaceae</taxon>
        <taxon>Cytobacillus</taxon>
    </lineage>
</organism>
<dbReference type="OrthoDB" id="2901878at2"/>
<name>A0A562JP63_9BACI</name>